<evidence type="ECO:0000313" key="2">
    <source>
        <dbReference type="Proteomes" id="UP001283361"/>
    </source>
</evidence>
<name>A0AAE0YUG9_9GAST</name>
<organism evidence="1 2">
    <name type="scientific">Elysia crispata</name>
    <name type="common">lettuce slug</name>
    <dbReference type="NCBI Taxonomy" id="231223"/>
    <lineage>
        <taxon>Eukaryota</taxon>
        <taxon>Metazoa</taxon>
        <taxon>Spiralia</taxon>
        <taxon>Lophotrochozoa</taxon>
        <taxon>Mollusca</taxon>
        <taxon>Gastropoda</taxon>
        <taxon>Heterobranchia</taxon>
        <taxon>Euthyneura</taxon>
        <taxon>Panpulmonata</taxon>
        <taxon>Sacoglossa</taxon>
        <taxon>Placobranchoidea</taxon>
        <taxon>Plakobranchidae</taxon>
        <taxon>Elysia</taxon>
    </lineage>
</organism>
<dbReference type="AlphaFoldDB" id="A0AAE0YUG9"/>
<gene>
    <name evidence="1" type="ORF">RRG08_054510</name>
</gene>
<sequence>MHICASEKTQLNTNPTTDKQLKNNWSVVWASFAVGGNGNQLSSNLCHNSRLNGWKFACSSQKLQRHVTLPNPALSHLGCQHSDLRAKRDTTKIRNGPKSQVFNYWQN</sequence>
<comment type="caution">
    <text evidence="1">The sequence shown here is derived from an EMBL/GenBank/DDBJ whole genome shotgun (WGS) entry which is preliminary data.</text>
</comment>
<accession>A0AAE0YUG9</accession>
<reference evidence="1" key="1">
    <citation type="journal article" date="2023" name="G3 (Bethesda)">
        <title>A reference genome for the long-term kleptoplast-retaining sea slug Elysia crispata morphotype clarki.</title>
        <authorList>
            <person name="Eastman K.E."/>
            <person name="Pendleton A.L."/>
            <person name="Shaikh M.A."/>
            <person name="Suttiyut T."/>
            <person name="Ogas R."/>
            <person name="Tomko P."/>
            <person name="Gavelis G."/>
            <person name="Widhalm J.R."/>
            <person name="Wisecaver J.H."/>
        </authorList>
    </citation>
    <scope>NUCLEOTIDE SEQUENCE</scope>
    <source>
        <strain evidence="1">ECLA1</strain>
    </source>
</reference>
<dbReference type="Proteomes" id="UP001283361">
    <property type="component" value="Unassembled WGS sequence"/>
</dbReference>
<protein>
    <submittedName>
        <fullName evidence="1">Uncharacterized protein</fullName>
    </submittedName>
</protein>
<proteinExistence type="predicted"/>
<dbReference type="EMBL" id="JAWDGP010005397">
    <property type="protein sequence ID" value="KAK3757293.1"/>
    <property type="molecule type" value="Genomic_DNA"/>
</dbReference>
<keyword evidence="2" id="KW-1185">Reference proteome</keyword>
<evidence type="ECO:0000313" key="1">
    <source>
        <dbReference type="EMBL" id="KAK3757293.1"/>
    </source>
</evidence>